<feature type="transmembrane region" description="Helical" evidence="1">
    <location>
        <begin position="68"/>
        <end position="93"/>
    </location>
</feature>
<keyword evidence="1" id="KW-0812">Transmembrane</keyword>
<dbReference type="EMBL" id="ML735338">
    <property type="protein sequence ID" value="KAE8385331.1"/>
    <property type="molecule type" value="Genomic_DNA"/>
</dbReference>
<accession>A0A5N7BU20</accession>
<feature type="non-terminal residue" evidence="2">
    <location>
        <position position="122"/>
    </location>
</feature>
<proteinExistence type="predicted"/>
<keyword evidence="1" id="KW-1133">Transmembrane helix</keyword>
<reference evidence="2" key="1">
    <citation type="submission" date="2019-04" db="EMBL/GenBank/DDBJ databases">
        <title>Friends and foes A comparative genomics studyof 23 Aspergillus species from section Flavi.</title>
        <authorList>
            <consortium name="DOE Joint Genome Institute"/>
            <person name="Kjaerbolling I."/>
            <person name="Vesth T."/>
            <person name="Frisvad J.C."/>
            <person name="Nybo J.L."/>
            <person name="Theobald S."/>
            <person name="Kildgaard S."/>
            <person name="Isbrandt T."/>
            <person name="Kuo A."/>
            <person name="Sato A."/>
            <person name="Lyhne E.K."/>
            <person name="Kogle M.E."/>
            <person name="Wiebenga A."/>
            <person name="Kun R.S."/>
            <person name="Lubbers R.J."/>
            <person name="Makela M.R."/>
            <person name="Barry K."/>
            <person name="Chovatia M."/>
            <person name="Clum A."/>
            <person name="Daum C."/>
            <person name="Haridas S."/>
            <person name="He G."/>
            <person name="LaButti K."/>
            <person name="Lipzen A."/>
            <person name="Mondo S."/>
            <person name="Riley R."/>
            <person name="Salamov A."/>
            <person name="Simmons B.A."/>
            <person name="Magnuson J.K."/>
            <person name="Henrissat B."/>
            <person name="Mortensen U.H."/>
            <person name="Larsen T.O."/>
            <person name="Devries R.P."/>
            <person name="Grigoriev I.V."/>
            <person name="Machida M."/>
            <person name="Baker S.E."/>
            <person name="Andersen M.R."/>
        </authorList>
    </citation>
    <scope>NUCLEOTIDE SEQUENCE [LARGE SCALE GENOMIC DNA]</scope>
    <source>
        <strain evidence="2">IBT 14317</strain>
    </source>
</reference>
<dbReference type="AlphaFoldDB" id="A0A5N7BU20"/>
<protein>
    <submittedName>
        <fullName evidence="2">Uncharacterized protein</fullName>
    </submittedName>
</protein>
<name>A0A5N7BU20_PETAA</name>
<dbReference type="Proteomes" id="UP000326877">
    <property type="component" value="Unassembled WGS sequence"/>
</dbReference>
<organism evidence="2">
    <name type="scientific">Petromyces alliaceus</name>
    <name type="common">Aspergillus alliaceus</name>
    <dbReference type="NCBI Taxonomy" id="209559"/>
    <lineage>
        <taxon>Eukaryota</taxon>
        <taxon>Fungi</taxon>
        <taxon>Dikarya</taxon>
        <taxon>Ascomycota</taxon>
        <taxon>Pezizomycotina</taxon>
        <taxon>Eurotiomycetes</taxon>
        <taxon>Eurotiomycetidae</taxon>
        <taxon>Eurotiales</taxon>
        <taxon>Aspergillaceae</taxon>
        <taxon>Aspergillus</taxon>
        <taxon>Aspergillus subgen. Circumdati</taxon>
    </lineage>
</organism>
<evidence type="ECO:0000313" key="2">
    <source>
        <dbReference type="EMBL" id="KAE8385331.1"/>
    </source>
</evidence>
<sequence length="122" mass="13988">MLTKRKRLTREVDKGTYNYILFHVMSCFFLPKPLEGLALCSQQVISLERATMTSDLVFPGFYSDIRAFFLWFSLLFPCFCFFSLSLSLFLHLVSMVEARTSVEFFGPSQLSPTRSCLGRGLS</sequence>
<gene>
    <name evidence="2" type="ORF">BDV23DRAFT_165131</name>
</gene>
<evidence type="ECO:0000256" key="1">
    <source>
        <dbReference type="SAM" id="Phobius"/>
    </source>
</evidence>
<keyword evidence="1" id="KW-0472">Membrane</keyword>